<dbReference type="NCBIfam" id="TIGR00756">
    <property type="entry name" value="PPR"/>
    <property type="match status" value="4"/>
</dbReference>
<comment type="caution">
    <text evidence="3">The sequence shown here is derived from an EMBL/GenBank/DDBJ whole genome shotgun (WGS) entry which is preliminary data.</text>
</comment>
<evidence type="ECO:0000313" key="4">
    <source>
        <dbReference type="Proteomes" id="UP001141552"/>
    </source>
</evidence>
<sequence>MSRLAAMFCRNLSTFKFKHRPPLPAISSCQNLVNPKPISTTLMQHCDMEEEEEPTSRNRIGGNFIPLTSHWNPEISCFYQKGFSQITRETTGRALHALCVKGLAEASVSSNNTLVAMYSRFGRVGLARQVFDRMSERNEASWNNMMSGFVRAGFYRESFVFFGEMRDLGVRPDGRAVVSLIAACERSGCMFGEGMQVHDFVVKFGMLCDVFVGTSLLQFYGTHGMERDAKKVFEDMPSKNVVSWTALMVAYLDVGDAREVMNLYQSMRCQGVGSSDNTLAAVISSCGSLEDECLGHQVLGHVVKLGLENNVSVSNSLISMFGSFGSIEKACFVFGGMDGRDTISWNSMISVYVHNGLCEESLSCFYRMRHMHREITPTTLSTLLSGCGSLGNLKWGRGVHCIGVKFGLVSNIFICNTLIGMYSQCGQLVDAELMFQEMVDRDLISWNSMLACYVQEGNCLGALKIFTRMFRMKIATNHVTFTTALMACSNSEFADEGRSLHALSILTGLHENMIVGNALITLYAKSGEMVEATKAFQRKPKRDTVSWNALIGGLADNEHESDTAVKAFKIMNEEGIPPDRITYSSLLGACFDSNLLLEHGMPIHACIVQNGFESDERVQTSLITMYAKCGDLHSSNCIFDGVTTRNTILWNAIIAANAHHGFMEEALKMLVKMRCAEVGLDQVTFSECLAVTAKSSKLEEGRQLHSLAVKLGFDSDPLVMNTTMDMYGNCGHINDVLRVTPQPIKQSRRISISTFSRHEFLEKASETFDEMIQLGFKPDGITFISLPSPCSYRGFTEEGMG</sequence>
<feature type="repeat" description="PPR" evidence="2">
    <location>
        <begin position="240"/>
        <end position="274"/>
    </location>
</feature>
<organism evidence="3 4">
    <name type="scientific">Turnera subulata</name>
    <dbReference type="NCBI Taxonomy" id="218843"/>
    <lineage>
        <taxon>Eukaryota</taxon>
        <taxon>Viridiplantae</taxon>
        <taxon>Streptophyta</taxon>
        <taxon>Embryophyta</taxon>
        <taxon>Tracheophyta</taxon>
        <taxon>Spermatophyta</taxon>
        <taxon>Magnoliopsida</taxon>
        <taxon>eudicotyledons</taxon>
        <taxon>Gunneridae</taxon>
        <taxon>Pentapetalae</taxon>
        <taxon>rosids</taxon>
        <taxon>fabids</taxon>
        <taxon>Malpighiales</taxon>
        <taxon>Passifloraceae</taxon>
        <taxon>Turnera</taxon>
    </lineage>
</organism>
<feature type="repeat" description="PPR" evidence="2">
    <location>
        <begin position="411"/>
        <end position="445"/>
    </location>
</feature>
<reference evidence="3" key="2">
    <citation type="journal article" date="2023" name="Plants (Basel)">
        <title>Annotation of the Turnera subulata (Passifloraceae) Draft Genome Reveals the S-Locus Evolved after the Divergence of Turneroideae from Passifloroideae in a Stepwise Manner.</title>
        <authorList>
            <person name="Henning P.M."/>
            <person name="Roalson E.H."/>
            <person name="Mir W."/>
            <person name="McCubbin A.G."/>
            <person name="Shore J.S."/>
        </authorList>
    </citation>
    <scope>NUCLEOTIDE SEQUENCE</scope>
    <source>
        <strain evidence="3">F60SS</strain>
    </source>
</reference>
<protein>
    <recommendedName>
        <fullName evidence="5">DYW domain-containing protein</fullName>
    </recommendedName>
</protein>
<dbReference type="AlphaFoldDB" id="A0A9Q0FM49"/>
<feature type="repeat" description="PPR" evidence="2">
    <location>
        <begin position="341"/>
        <end position="375"/>
    </location>
</feature>
<dbReference type="InterPro" id="IPR011990">
    <property type="entry name" value="TPR-like_helical_dom_sf"/>
</dbReference>
<reference evidence="3" key="1">
    <citation type="submission" date="2022-02" db="EMBL/GenBank/DDBJ databases">
        <authorList>
            <person name="Henning P.M."/>
            <person name="McCubbin A.G."/>
            <person name="Shore J.S."/>
        </authorList>
    </citation>
    <scope>NUCLEOTIDE SEQUENCE</scope>
    <source>
        <strain evidence="3">F60SS</strain>
        <tissue evidence="3">Leaves</tissue>
    </source>
</reference>
<keyword evidence="4" id="KW-1185">Reference proteome</keyword>
<proteinExistence type="predicted"/>
<dbReference type="PROSITE" id="PS51375">
    <property type="entry name" value="PPR"/>
    <property type="match status" value="5"/>
</dbReference>
<dbReference type="GO" id="GO:0009451">
    <property type="term" value="P:RNA modification"/>
    <property type="evidence" value="ECO:0007669"/>
    <property type="project" value="InterPro"/>
</dbReference>
<dbReference type="InterPro" id="IPR002885">
    <property type="entry name" value="PPR_rpt"/>
</dbReference>
<gene>
    <name evidence="3" type="ORF">Tsubulata_006223</name>
</gene>
<dbReference type="GO" id="GO:0003723">
    <property type="term" value="F:RNA binding"/>
    <property type="evidence" value="ECO:0007669"/>
    <property type="project" value="InterPro"/>
</dbReference>
<feature type="repeat" description="PPR" evidence="2">
    <location>
        <begin position="543"/>
        <end position="578"/>
    </location>
</feature>
<dbReference type="InterPro" id="IPR046960">
    <property type="entry name" value="PPR_At4g14850-like_plant"/>
</dbReference>
<name>A0A9Q0FM49_9ROSI</name>
<evidence type="ECO:0000313" key="3">
    <source>
        <dbReference type="EMBL" id="KAJ4833120.1"/>
    </source>
</evidence>
<dbReference type="Pfam" id="PF01535">
    <property type="entry name" value="PPR"/>
    <property type="match status" value="11"/>
</dbReference>
<evidence type="ECO:0000256" key="2">
    <source>
        <dbReference type="PROSITE-ProRule" id="PRU00708"/>
    </source>
</evidence>
<dbReference type="PANTHER" id="PTHR24015:SF548">
    <property type="entry name" value="OS08G0340900 PROTEIN"/>
    <property type="match status" value="1"/>
</dbReference>
<evidence type="ECO:0008006" key="5">
    <source>
        <dbReference type="Google" id="ProtNLM"/>
    </source>
</evidence>
<dbReference type="OrthoDB" id="607373at2759"/>
<dbReference type="FunFam" id="1.25.40.10:FF:000285">
    <property type="entry name" value="Pentatricopeptide repeat-containing protein, chloroplastic"/>
    <property type="match status" value="1"/>
</dbReference>
<dbReference type="Pfam" id="PF13041">
    <property type="entry name" value="PPR_2"/>
    <property type="match status" value="1"/>
</dbReference>
<dbReference type="PANTHER" id="PTHR24015">
    <property type="entry name" value="OS07G0578800 PROTEIN-RELATED"/>
    <property type="match status" value="1"/>
</dbReference>
<dbReference type="Gene3D" id="1.25.40.10">
    <property type="entry name" value="Tetratricopeptide repeat domain"/>
    <property type="match status" value="7"/>
</dbReference>
<dbReference type="FunFam" id="1.25.40.10:FF:000073">
    <property type="entry name" value="Pentatricopeptide repeat-containing protein chloroplastic"/>
    <property type="match status" value="1"/>
</dbReference>
<dbReference type="Proteomes" id="UP001141552">
    <property type="component" value="Unassembled WGS sequence"/>
</dbReference>
<dbReference type="FunFam" id="1.25.40.10:FF:000381">
    <property type="entry name" value="Pentatricopeptide repeat-containing protein"/>
    <property type="match status" value="4"/>
</dbReference>
<evidence type="ECO:0000256" key="1">
    <source>
        <dbReference type="ARBA" id="ARBA00022737"/>
    </source>
</evidence>
<accession>A0A9Q0FM49</accession>
<keyword evidence="1" id="KW-0677">Repeat</keyword>
<dbReference type="EMBL" id="JAKUCV010005017">
    <property type="protein sequence ID" value="KAJ4833120.1"/>
    <property type="molecule type" value="Genomic_DNA"/>
</dbReference>
<feature type="repeat" description="PPR" evidence="2">
    <location>
        <begin position="138"/>
        <end position="172"/>
    </location>
</feature>